<comment type="caution">
    <text evidence="2">The sequence shown here is derived from an EMBL/GenBank/DDBJ whole genome shotgun (WGS) entry which is preliminary data.</text>
</comment>
<evidence type="ECO:0000313" key="2">
    <source>
        <dbReference type="EMBL" id="KAF6811420.1"/>
    </source>
</evidence>
<feature type="compositionally biased region" description="Polar residues" evidence="1">
    <location>
        <begin position="101"/>
        <end position="118"/>
    </location>
</feature>
<sequence length="464" mass="50946">MEAHSLPHLAALGRDQAIQDDFPLLSLLMSESRWPFDKDIVRHHGQGIIKAVFVVETQPGPRPLPIGFGLLQKFASFTYPKLLEGFSRLQDDEERIRGPVTPSSSEGTSPWDTSSEQSSICGTEVDAVEAKVLFAESEHLRSIAQVSTKSSAQVALLDAWRETDDDFSDIQWSPSSSGPDVLSVNSKHYGNVAKVSTEAPAKAVLVDTDCETEDEISGIQCPPPSSTQTTQLDDGDDDDIFNVRDCSDAIKISDTELTLLWCQETQKDGIEDSHLECDVLDDLDHSGADINEGVMSYEDYIAQDIIQQFWSDMEEQLSSSGLSGITTKSATYYTVSWLDCQAYLQKTYGHKDESIEAAHPESSFYPSRSLNARLRRQATLATARSFRSSQCSVASQGSQDSVVTQVACQQDSMPNHVCSTNNNLRQSRGNQTVPGHLQSDELAASSRPIITKLTFMSVLDGFSP</sequence>
<dbReference type="AlphaFoldDB" id="A0A8H6JE34"/>
<protein>
    <submittedName>
        <fullName evidence="2">Uncharacterized protein</fullName>
    </submittedName>
</protein>
<reference evidence="2 3" key="1">
    <citation type="journal article" date="2020" name="Phytopathology">
        <title>Genome Sequence Resources of Colletotrichum truncatum, C. plurivorum, C. musicola, and C. sojae: Four Species Pathogenic to Soybean (Glycine max).</title>
        <authorList>
            <person name="Rogerio F."/>
            <person name="Boufleur T.R."/>
            <person name="Ciampi-Guillardi M."/>
            <person name="Sukno S.A."/>
            <person name="Thon M.R."/>
            <person name="Massola Junior N.S."/>
            <person name="Baroncelli R."/>
        </authorList>
    </citation>
    <scope>NUCLEOTIDE SEQUENCE [LARGE SCALE GENOMIC DNA]</scope>
    <source>
        <strain evidence="2 3">LFN0009</strain>
    </source>
</reference>
<organism evidence="2 3">
    <name type="scientific">Colletotrichum sojae</name>
    <dbReference type="NCBI Taxonomy" id="2175907"/>
    <lineage>
        <taxon>Eukaryota</taxon>
        <taxon>Fungi</taxon>
        <taxon>Dikarya</taxon>
        <taxon>Ascomycota</taxon>
        <taxon>Pezizomycotina</taxon>
        <taxon>Sordariomycetes</taxon>
        <taxon>Hypocreomycetidae</taxon>
        <taxon>Glomerellales</taxon>
        <taxon>Glomerellaceae</taxon>
        <taxon>Colletotrichum</taxon>
        <taxon>Colletotrichum orchidearum species complex</taxon>
    </lineage>
</organism>
<evidence type="ECO:0000256" key="1">
    <source>
        <dbReference type="SAM" id="MobiDB-lite"/>
    </source>
</evidence>
<dbReference type="Proteomes" id="UP000652219">
    <property type="component" value="Unassembled WGS sequence"/>
</dbReference>
<accession>A0A8H6JE34</accession>
<dbReference type="EMBL" id="WIGN01000074">
    <property type="protein sequence ID" value="KAF6811420.1"/>
    <property type="molecule type" value="Genomic_DNA"/>
</dbReference>
<gene>
    <name evidence="2" type="ORF">CSOJ01_05712</name>
</gene>
<name>A0A8H6JE34_9PEZI</name>
<proteinExistence type="predicted"/>
<evidence type="ECO:0000313" key="3">
    <source>
        <dbReference type="Proteomes" id="UP000652219"/>
    </source>
</evidence>
<feature type="region of interest" description="Disordered" evidence="1">
    <location>
        <begin position="93"/>
        <end position="118"/>
    </location>
</feature>
<keyword evidence="3" id="KW-1185">Reference proteome</keyword>